<protein>
    <submittedName>
        <fullName evidence="2">CbaC protein</fullName>
    </submittedName>
</protein>
<organism evidence="2 3">
    <name type="scientific">Halapricum salinum</name>
    <dbReference type="NCBI Taxonomy" id="1457250"/>
    <lineage>
        <taxon>Archaea</taxon>
        <taxon>Methanobacteriati</taxon>
        <taxon>Methanobacteriota</taxon>
        <taxon>Stenosarchaea group</taxon>
        <taxon>Halobacteria</taxon>
        <taxon>Halobacteriales</taxon>
        <taxon>Haloarculaceae</taxon>
        <taxon>Halapricum</taxon>
    </lineage>
</organism>
<reference evidence="2 3" key="1">
    <citation type="journal article" date="2019" name="Nat. Commun.">
        <title>A new type of DNA phosphorothioation-based antiviral system in archaea.</title>
        <authorList>
            <person name="Xiong L."/>
            <person name="Liu S."/>
            <person name="Chen S."/>
            <person name="Xiao Y."/>
            <person name="Zhu B."/>
            <person name="Gao Y."/>
            <person name="Zhang Y."/>
            <person name="Chen B."/>
            <person name="Luo J."/>
            <person name="Deng Z."/>
            <person name="Chen X."/>
            <person name="Wang L."/>
            <person name="Chen S."/>
        </authorList>
    </citation>
    <scope>NUCLEOTIDE SEQUENCE [LARGE SCALE GENOMIC DNA]</scope>
    <source>
        <strain evidence="2 3">CBA1105</strain>
    </source>
</reference>
<dbReference type="GeneID" id="39848328"/>
<keyword evidence="1" id="KW-1133">Transmembrane helix</keyword>
<evidence type="ECO:0000313" key="3">
    <source>
        <dbReference type="Proteomes" id="UP000296706"/>
    </source>
</evidence>
<accession>A0A4D6HEF3</accession>
<feature type="transmembrane region" description="Helical" evidence="1">
    <location>
        <begin position="12"/>
        <end position="32"/>
    </location>
</feature>
<keyword evidence="1" id="KW-0472">Membrane</keyword>
<keyword evidence="3" id="KW-1185">Reference proteome</keyword>
<proteinExistence type="predicted"/>
<sequence length="74" mass="7892">MTKTTPFAGTRGGILVGTVVVGIIAFEIRTVLGMLFGMDVPLEPYAIAVLVVLGVFTFLADVLGRLPERAKRSE</sequence>
<dbReference type="KEGG" id="hsn:DV733_10655"/>
<dbReference type="RefSeq" id="WP_049994720.1">
    <property type="nucleotide sequence ID" value="NZ_CP031310.1"/>
</dbReference>
<dbReference type="EMBL" id="CP031310">
    <property type="protein sequence ID" value="QCC51666.1"/>
    <property type="molecule type" value="Genomic_DNA"/>
</dbReference>
<evidence type="ECO:0000256" key="1">
    <source>
        <dbReference type="SAM" id="Phobius"/>
    </source>
</evidence>
<feature type="transmembrane region" description="Helical" evidence="1">
    <location>
        <begin position="44"/>
        <end position="64"/>
    </location>
</feature>
<dbReference type="AlphaFoldDB" id="A0A4D6HEF3"/>
<dbReference type="STRING" id="1457250.GCA_000755225_00765"/>
<gene>
    <name evidence="2" type="ORF">DV733_10655</name>
</gene>
<keyword evidence="1" id="KW-0812">Transmembrane</keyword>
<dbReference type="Proteomes" id="UP000296706">
    <property type="component" value="Chromosome"/>
</dbReference>
<name>A0A4D6HEF3_9EURY</name>
<evidence type="ECO:0000313" key="2">
    <source>
        <dbReference type="EMBL" id="QCC51666.1"/>
    </source>
</evidence>